<reference evidence="1" key="1">
    <citation type="submission" date="2014-09" db="EMBL/GenBank/DDBJ databases">
        <authorList>
            <person name="Magalhaes I.L.F."/>
            <person name="Oliveira U."/>
            <person name="Santos F.R."/>
            <person name="Vidigal T.H.D.A."/>
            <person name="Brescovit A.D."/>
            <person name="Santos A.J."/>
        </authorList>
    </citation>
    <scope>NUCLEOTIDE SEQUENCE</scope>
    <source>
        <tissue evidence="1">Shoot tissue taken approximately 20 cm above the soil surface</tissue>
    </source>
</reference>
<sequence>MASESYENHQPVPSLIQIVPVLSKFVWLGPGLGSALGK</sequence>
<dbReference type="AlphaFoldDB" id="A0A0A8ZEP7"/>
<evidence type="ECO:0000313" key="1">
    <source>
        <dbReference type="EMBL" id="JAD35205.1"/>
    </source>
</evidence>
<protein>
    <submittedName>
        <fullName evidence="1">Uncharacterized protein</fullName>
    </submittedName>
</protein>
<name>A0A0A8ZEP7_ARUDO</name>
<reference evidence="1" key="2">
    <citation type="journal article" date="2015" name="Data Brief">
        <title>Shoot transcriptome of the giant reed, Arundo donax.</title>
        <authorList>
            <person name="Barrero R.A."/>
            <person name="Guerrero F.D."/>
            <person name="Moolhuijzen P."/>
            <person name="Goolsby J.A."/>
            <person name="Tidwell J."/>
            <person name="Bellgard S.E."/>
            <person name="Bellgard M.I."/>
        </authorList>
    </citation>
    <scope>NUCLEOTIDE SEQUENCE</scope>
    <source>
        <tissue evidence="1">Shoot tissue taken approximately 20 cm above the soil surface</tissue>
    </source>
</reference>
<proteinExistence type="predicted"/>
<dbReference type="EMBL" id="GBRH01262690">
    <property type="protein sequence ID" value="JAD35205.1"/>
    <property type="molecule type" value="Transcribed_RNA"/>
</dbReference>
<accession>A0A0A8ZEP7</accession>
<organism evidence="1">
    <name type="scientific">Arundo donax</name>
    <name type="common">Giant reed</name>
    <name type="synonym">Donax arundinaceus</name>
    <dbReference type="NCBI Taxonomy" id="35708"/>
    <lineage>
        <taxon>Eukaryota</taxon>
        <taxon>Viridiplantae</taxon>
        <taxon>Streptophyta</taxon>
        <taxon>Embryophyta</taxon>
        <taxon>Tracheophyta</taxon>
        <taxon>Spermatophyta</taxon>
        <taxon>Magnoliopsida</taxon>
        <taxon>Liliopsida</taxon>
        <taxon>Poales</taxon>
        <taxon>Poaceae</taxon>
        <taxon>PACMAD clade</taxon>
        <taxon>Arundinoideae</taxon>
        <taxon>Arundineae</taxon>
        <taxon>Arundo</taxon>
    </lineage>
</organism>